<dbReference type="PANTHER" id="PTHR43248:SF29">
    <property type="entry name" value="TRIPEPTIDYL AMINOPEPTIDASE"/>
    <property type="match status" value="1"/>
</dbReference>
<keyword evidence="7" id="KW-1185">Reference proteome</keyword>
<dbReference type="Pfam" id="PF08386">
    <property type="entry name" value="Abhydrolase_4"/>
    <property type="match status" value="1"/>
</dbReference>
<accession>A0A917NNU5</accession>
<dbReference type="GO" id="GO:0016787">
    <property type="term" value="F:hydrolase activity"/>
    <property type="evidence" value="ECO:0007669"/>
    <property type="project" value="UniProtKB-KW"/>
</dbReference>
<dbReference type="RefSeq" id="WP_189311293.1">
    <property type="nucleotide sequence ID" value="NZ_BMQA01000007.1"/>
</dbReference>
<sequence>MNADPTSDRIPRRRLRGALAVLSACGLLLTSCTATLLWLSAAHIPAGTEATAATAPVPAGLLRYYQQQLDWKPCPDKPAFQCTTLKAPLDYAHPDAGDITLAATRKRATGTGAKRIGSLLYNPGGPGSPAITGLWAAADALSPSVRAAYDLVAVDPRGVGDSTPVDCNTDTAMTLPNAGVITTAGKPDFEGMDAVNEEIADACRLHSGRLLPHVGTLEAARDLDLMRALVGDERLHFLGLSYGTYLGTTYAELFPSRVGRMVLDGAVDPSIDGYHRFLDVAHGYQVAWESFAADCATRTDCPVGHSAEEANRTLDALVAALDQNPLRPGKDITITGQVLLAVVTEALRAPAWEDLRVLLSEVTRRDTTGLQKLTAADQEHSVVGGLGFTAVSCLSAPLGPRFTPAQAEAALPEFVRVSPQFGALYSTFLQACAHWPVGPTQPSHRIAAPGTPPILVVGTTRDPAAPYLWSQALARQLSSGRLLTRNGDGHTAFHQGSTCVDTAIYRYLLNGQLPPVGTVCT</sequence>
<proteinExistence type="inferred from homology"/>
<comment type="similarity">
    <text evidence="1">Belongs to the peptidase S33 family.</text>
</comment>
<feature type="domain" description="Peptidase S33 tripeptidyl aminopeptidase-like C-terminal" evidence="5">
    <location>
        <begin position="419"/>
        <end position="520"/>
    </location>
</feature>
<dbReference type="InterPro" id="IPR000073">
    <property type="entry name" value="AB_hydrolase_1"/>
</dbReference>
<protein>
    <submittedName>
        <fullName evidence="6">Proteinase</fullName>
    </submittedName>
</protein>
<evidence type="ECO:0000313" key="6">
    <source>
        <dbReference type="EMBL" id="GGJ14206.1"/>
    </source>
</evidence>
<reference evidence="6" key="2">
    <citation type="submission" date="2020-09" db="EMBL/GenBank/DDBJ databases">
        <authorList>
            <person name="Sun Q."/>
            <person name="Ohkuma M."/>
        </authorList>
    </citation>
    <scope>NUCLEOTIDE SEQUENCE</scope>
    <source>
        <strain evidence="6">JCM 3086</strain>
    </source>
</reference>
<dbReference type="AlphaFoldDB" id="A0A917NNU5"/>
<dbReference type="Gene3D" id="3.40.50.1820">
    <property type="entry name" value="alpha/beta hydrolase"/>
    <property type="match status" value="1"/>
</dbReference>
<name>A0A917NNU5_9ACTN</name>
<dbReference type="SUPFAM" id="SSF53474">
    <property type="entry name" value="alpha/beta-Hydrolases"/>
    <property type="match status" value="1"/>
</dbReference>
<evidence type="ECO:0000256" key="2">
    <source>
        <dbReference type="ARBA" id="ARBA00022729"/>
    </source>
</evidence>
<gene>
    <name evidence="6" type="ORF">GCM10010121_026000</name>
</gene>
<dbReference type="InterPro" id="IPR013595">
    <property type="entry name" value="Pept_S33_TAP-like_C"/>
</dbReference>
<comment type="caution">
    <text evidence="6">The sequence shown here is derived from an EMBL/GenBank/DDBJ whole genome shotgun (WGS) entry which is preliminary data.</text>
</comment>
<dbReference type="Proteomes" id="UP000657574">
    <property type="component" value="Unassembled WGS sequence"/>
</dbReference>
<dbReference type="Pfam" id="PF00561">
    <property type="entry name" value="Abhydrolase_1"/>
    <property type="match status" value="1"/>
</dbReference>
<evidence type="ECO:0000256" key="1">
    <source>
        <dbReference type="ARBA" id="ARBA00010088"/>
    </source>
</evidence>
<evidence type="ECO:0000313" key="7">
    <source>
        <dbReference type="Proteomes" id="UP000657574"/>
    </source>
</evidence>
<evidence type="ECO:0000259" key="5">
    <source>
        <dbReference type="Pfam" id="PF08386"/>
    </source>
</evidence>
<evidence type="ECO:0000256" key="3">
    <source>
        <dbReference type="ARBA" id="ARBA00022801"/>
    </source>
</evidence>
<feature type="domain" description="AB hydrolase-1" evidence="4">
    <location>
        <begin position="119"/>
        <end position="305"/>
    </location>
</feature>
<dbReference type="EMBL" id="BMQA01000007">
    <property type="protein sequence ID" value="GGJ14206.1"/>
    <property type="molecule type" value="Genomic_DNA"/>
</dbReference>
<reference evidence="6" key="1">
    <citation type="journal article" date="2014" name="Int. J. Syst. Evol. Microbiol.">
        <title>Complete genome sequence of Corynebacterium casei LMG S-19264T (=DSM 44701T), isolated from a smear-ripened cheese.</title>
        <authorList>
            <consortium name="US DOE Joint Genome Institute (JGI-PGF)"/>
            <person name="Walter F."/>
            <person name="Albersmeier A."/>
            <person name="Kalinowski J."/>
            <person name="Ruckert C."/>
        </authorList>
    </citation>
    <scope>NUCLEOTIDE SEQUENCE</scope>
    <source>
        <strain evidence="6">JCM 3086</strain>
    </source>
</reference>
<keyword evidence="3" id="KW-0378">Hydrolase</keyword>
<organism evidence="6 7">
    <name type="scientific">Streptomyces brasiliensis</name>
    <dbReference type="NCBI Taxonomy" id="1954"/>
    <lineage>
        <taxon>Bacteria</taxon>
        <taxon>Bacillati</taxon>
        <taxon>Actinomycetota</taxon>
        <taxon>Actinomycetes</taxon>
        <taxon>Kitasatosporales</taxon>
        <taxon>Streptomycetaceae</taxon>
        <taxon>Streptomyces</taxon>
    </lineage>
</organism>
<dbReference type="InterPro" id="IPR051601">
    <property type="entry name" value="Serine_prot/Carboxylest_S33"/>
</dbReference>
<keyword evidence="2" id="KW-0732">Signal</keyword>
<dbReference type="InterPro" id="IPR029058">
    <property type="entry name" value="AB_hydrolase_fold"/>
</dbReference>
<evidence type="ECO:0000259" key="4">
    <source>
        <dbReference type="Pfam" id="PF00561"/>
    </source>
</evidence>
<dbReference type="PANTHER" id="PTHR43248">
    <property type="entry name" value="2-SUCCINYL-6-HYDROXY-2,4-CYCLOHEXADIENE-1-CARBOXYLATE SYNTHASE"/>
    <property type="match status" value="1"/>
</dbReference>